<evidence type="ECO:0000313" key="4">
    <source>
        <dbReference type="Proteomes" id="UP000494111"/>
    </source>
</evidence>
<evidence type="ECO:0000259" key="2">
    <source>
        <dbReference type="Pfam" id="PF08929"/>
    </source>
</evidence>
<dbReference type="InterPro" id="IPR028983">
    <property type="entry name" value="PA2201-like_C"/>
</dbReference>
<reference evidence="3 4" key="1">
    <citation type="submission" date="2020-04" db="EMBL/GenBank/DDBJ databases">
        <authorList>
            <person name="De Canck E."/>
        </authorList>
    </citation>
    <scope>NUCLEOTIDE SEQUENCE [LARGE SCALE GENOMIC DNA]</scope>
    <source>
        <strain evidence="3 4">LMG 3458</strain>
    </source>
</reference>
<dbReference type="Pfam" id="PF08929">
    <property type="entry name" value="PoNi_C"/>
    <property type="match status" value="1"/>
</dbReference>
<dbReference type="EMBL" id="CADIJO010000003">
    <property type="protein sequence ID" value="CAB3669900.1"/>
    <property type="molecule type" value="Genomic_DNA"/>
</dbReference>
<name>A0A6S6ZA05_9BURK</name>
<accession>A0A6S6ZA05</accession>
<evidence type="ECO:0000313" key="3">
    <source>
        <dbReference type="EMBL" id="CAB3669900.1"/>
    </source>
</evidence>
<dbReference type="SUPFAM" id="SSF140731">
    <property type="entry name" value="PA2201 C-terminal domain-like"/>
    <property type="match status" value="1"/>
</dbReference>
<dbReference type="InterPro" id="IPR015025">
    <property type="entry name" value="PoNi_C"/>
</dbReference>
<organism evidence="3 4">
    <name type="scientific">Achromobacter deleyi</name>
    <dbReference type="NCBI Taxonomy" id="1353891"/>
    <lineage>
        <taxon>Bacteria</taxon>
        <taxon>Pseudomonadati</taxon>
        <taxon>Pseudomonadota</taxon>
        <taxon>Betaproteobacteria</taxon>
        <taxon>Burkholderiales</taxon>
        <taxon>Alcaligenaceae</taxon>
        <taxon>Achromobacter</taxon>
    </lineage>
</organism>
<dbReference type="AlphaFoldDB" id="A0A6S6ZA05"/>
<evidence type="ECO:0000259" key="1">
    <source>
        <dbReference type="Pfam" id="PF08928"/>
    </source>
</evidence>
<proteinExistence type="predicted"/>
<dbReference type="Gene3D" id="1.10.3920.10">
    <property type="entry name" value="PA2201 C-terminal domain-like"/>
    <property type="match status" value="1"/>
</dbReference>
<feature type="domain" description="PoNi N-terminal" evidence="1">
    <location>
        <begin position="51"/>
        <end position="131"/>
    </location>
</feature>
<protein>
    <recommendedName>
        <fullName evidence="5">PoNi C-terminal domain-containing protein</fullName>
    </recommendedName>
</protein>
<dbReference type="InterPro" id="IPR015024">
    <property type="entry name" value="PoNi_N"/>
</dbReference>
<evidence type="ECO:0008006" key="5">
    <source>
        <dbReference type="Google" id="ProtNLM"/>
    </source>
</evidence>
<dbReference type="Pfam" id="PF08928">
    <property type="entry name" value="PoNi_N"/>
    <property type="match status" value="1"/>
</dbReference>
<feature type="domain" description="PoNi C-terminal" evidence="2">
    <location>
        <begin position="154"/>
        <end position="256"/>
    </location>
</feature>
<gene>
    <name evidence="3" type="ORF">LMG3458_01030</name>
</gene>
<sequence length="263" mass="30611">MLDFNRIRRQETLDQRAFLQEDHSLQFDITLAFESLASGRPAAPNAPSANRWTVAFKSLELLLLGYTAGKPIEELRTQLPTVIARFGNYLGQDASPSRKRPPEHVADTLEITQLDNYVYVFWLLALCKLLRHEALVQEVVRWVDQSWDVNRRRDALFENVVAELTGVRLATPCVMLHPDPYHSLGRVTLVPPDERVAHMKTLLDEWYDGMEPNYWHDSHIDDVHFGYWCLEAALVTVLWNVDDSSYRDHPHYPSDLVDWYRIR</sequence>
<dbReference type="Proteomes" id="UP000494111">
    <property type="component" value="Unassembled WGS sequence"/>
</dbReference>
<dbReference type="RefSeq" id="WP_175191794.1">
    <property type="nucleotide sequence ID" value="NZ_CADIJO010000003.1"/>
</dbReference>